<dbReference type="SUPFAM" id="SSF52540">
    <property type="entry name" value="P-loop containing nucleoside triphosphate hydrolases"/>
    <property type="match status" value="1"/>
</dbReference>
<evidence type="ECO:0000256" key="2">
    <source>
        <dbReference type="ARBA" id="ARBA00022448"/>
    </source>
</evidence>
<dbReference type="InterPro" id="IPR003593">
    <property type="entry name" value="AAA+_ATPase"/>
</dbReference>
<dbReference type="GO" id="GO:0016887">
    <property type="term" value="F:ATP hydrolysis activity"/>
    <property type="evidence" value="ECO:0007669"/>
    <property type="project" value="InterPro"/>
</dbReference>
<keyword evidence="5" id="KW-0029">Amino-acid transport</keyword>
<keyword evidence="8" id="KW-1185">Reference proteome</keyword>
<evidence type="ECO:0000256" key="4">
    <source>
        <dbReference type="ARBA" id="ARBA00022840"/>
    </source>
</evidence>
<evidence type="ECO:0000313" key="8">
    <source>
        <dbReference type="Proteomes" id="UP000248021"/>
    </source>
</evidence>
<name>A0A2V3U1B8_9HYPH</name>
<dbReference type="GO" id="GO:0015658">
    <property type="term" value="F:branched-chain amino acid transmembrane transporter activity"/>
    <property type="evidence" value="ECO:0007669"/>
    <property type="project" value="TreeGrafter"/>
</dbReference>
<organism evidence="7 8">
    <name type="scientific">Chelatococcus asaccharovorans</name>
    <dbReference type="NCBI Taxonomy" id="28210"/>
    <lineage>
        <taxon>Bacteria</taxon>
        <taxon>Pseudomonadati</taxon>
        <taxon>Pseudomonadota</taxon>
        <taxon>Alphaproteobacteria</taxon>
        <taxon>Hyphomicrobiales</taxon>
        <taxon>Chelatococcaceae</taxon>
        <taxon>Chelatococcus</taxon>
    </lineage>
</organism>
<keyword evidence="4 7" id="KW-0067">ATP-binding</keyword>
<reference evidence="7 8" key="1">
    <citation type="submission" date="2018-05" db="EMBL/GenBank/DDBJ databases">
        <title>Genomic Encyclopedia of Type Strains, Phase IV (KMG-IV): sequencing the most valuable type-strain genomes for metagenomic binning, comparative biology and taxonomic classification.</title>
        <authorList>
            <person name="Goeker M."/>
        </authorList>
    </citation>
    <scope>NUCLEOTIDE SEQUENCE [LARGE SCALE GENOMIC DNA]</scope>
    <source>
        <strain evidence="7 8">DSM 6462</strain>
    </source>
</reference>
<dbReference type="RefSeq" id="WP_245450066.1">
    <property type="nucleotide sequence ID" value="NZ_JAHBRY010000003.1"/>
</dbReference>
<evidence type="ECO:0000259" key="6">
    <source>
        <dbReference type="PROSITE" id="PS50893"/>
    </source>
</evidence>
<dbReference type="InterPro" id="IPR052156">
    <property type="entry name" value="BCAA_Transport_ATP-bd_LivF"/>
</dbReference>
<dbReference type="Gene3D" id="3.40.50.300">
    <property type="entry name" value="P-loop containing nucleotide triphosphate hydrolases"/>
    <property type="match status" value="1"/>
</dbReference>
<comment type="similarity">
    <text evidence="1">Belongs to the ABC transporter superfamily.</text>
</comment>
<evidence type="ECO:0000256" key="5">
    <source>
        <dbReference type="ARBA" id="ARBA00022970"/>
    </source>
</evidence>
<dbReference type="PROSITE" id="PS50893">
    <property type="entry name" value="ABC_TRANSPORTER_2"/>
    <property type="match status" value="1"/>
</dbReference>
<dbReference type="InterPro" id="IPR003439">
    <property type="entry name" value="ABC_transporter-like_ATP-bd"/>
</dbReference>
<proteinExistence type="inferred from homology"/>
<protein>
    <submittedName>
        <fullName evidence="7">Amino acid/amide ABC transporter ATP-binding protein 2 (HAAT family)</fullName>
    </submittedName>
</protein>
<dbReference type="Proteomes" id="UP000248021">
    <property type="component" value="Unassembled WGS sequence"/>
</dbReference>
<accession>A0A2V3U1B8</accession>
<evidence type="ECO:0000256" key="3">
    <source>
        <dbReference type="ARBA" id="ARBA00022741"/>
    </source>
</evidence>
<comment type="caution">
    <text evidence="7">The sequence shown here is derived from an EMBL/GenBank/DDBJ whole genome shotgun (WGS) entry which is preliminary data.</text>
</comment>
<dbReference type="AlphaFoldDB" id="A0A2V3U1B8"/>
<evidence type="ECO:0000256" key="1">
    <source>
        <dbReference type="ARBA" id="ARBA00005417"/>
    </source>
</evidence>
<gene>
    <name evidence="7" type="ORF">C7450_110142</name>
</gene>
<keyword evidence="3" id="KW-0547">Nucleotide-binding</keyword>
<dbReference type="InterPro" id="IPR027417">
    <property type="entry name" value="P-loop_NTPase"/>
</dbReference>
<dbReference type="GO" id="GO:0015807">
    <property type="term" value="P:L-amino acid transport"/>
    <property type="evidence" value="ECO:0007669"/>
    <property type="project" value="TreeGrafter"/>
</dbReference>
<sequence>MSEQTSKPILAIRDLKAGYGGGRMIVNGVDINVGAGEIVCVIGQNGAGKSTLLKGIVNLIQLRQGTVQLDGKDVTDLPAQKLLLEGLAYIPQGRSIFPRLTVAENIRMGGYLIKDRAVLKRRHEEMEAMFPALAELRGLQASSLSGGQQRQLELARTLMMDPKVLMLDEPSIGLAPRIVDQVFTVLRDLAKLGKAVLMVEQNVRKALAAADRGYVLELGKVRLEDRAQALLDDERVAQLYMGMRPTAA</sequence>
<dbReference type="Pfam" id="PF00005">
    <property type="entry name" value="ABC_tran"/>
    <property type="match status" value="1"/>
</dbReference>
<dbReference type="EMBL" id="QJJK01000010">
    <property type="protein sequence ID" value="PXW55203.1"/>
    <property type="molecule type" value="Genomic_DNA"/>
</dbReference>
<dbReference type="PANTHER" id="PTHR43820:SF6">
    <property type="entry name" value="ABC TRANSPORTER ATP-BINDING PROTEIN"/>
    <property type="match status" value="1"/>
</dbReference>
<dbReference type="PANTHER" id="PTHR43820">
    <property type="entry name" value="HIGH-AFFINITY BRANCHED-CHAIN AMINO ACID TRANSPORT ATP-BINDING PROTEIN LIVF"/>
    <property type="match status" value="1"/>
</dbReference>
<dbReference type="GO" id="GO:0005524">
    <property type="term" value="F:ATP binding"/>
    <property type="evidence" value="ECO:0007669"/>
    <property type="project" value="UniProtKB-KW"/>
</dbReference>
<evidence type="ECO:0000313" key="7">
    <source>
        <dbReference type="EMBL" id="PXW55203.1"/>
    </source>
</evidence>
<keyword evidence="2" id="KW-0813">Transport</keyword>
<dbReference type="CDD" id="cd03224">
    <property type="entry name" value="ABC_TM1139_LivF_branched"/>
    <property type="match status" value="1"/>
</dbReference>
<feature type="domain" description="ABC transporter" evidence="6">
    <location>
        <begin position="10"/>
        <end position="243"/>
    </location>
</feature>
<dbReference type="SMART" id="SM00382">
    <property type="entry name" value="AAA"/>
    <property type="match status" value="1"/>
</dbReference>